<keyword evidence="1" id="KW-0812">Transmembrane</keyword>
<dbReference type="AlphaFoldDB" id="A0A1E4SK28"/>
<proteinExistence type="predicted"/>
<dbReference type="EMBL" id="KV453911">
    <property type="protein sequence ID" value="ODV79861.1"/>
    <property type="molecule type" value="Genomic_DNA"/>
</dbReference>
<dbReference type="RefSeq" id="XP_020064983.1">
    <property type="nucleotide sequence ID" value="XM_020206736.1"/>
</dbReference>
<evidence type="ECO:0000256" key="1">
    <source>
        <dbReference type="SAM" id="Phobius"/>
    </source>
</evidence>
<accession>A0A1E4SK28</accession>
<keyword evidence="1" id="KW-1133">Transmembrane helix</keyword>
<keyword evidence="1" id="KW-0472">Membrane</keyword>
<evidence type="ECO:0000313" key="2">
    <source>
        <dbReference type="EMBL" id="ODV79861.1"/>
    </source>
</evidence>
<dbReference type="Proteomes" id="UP000094285">
    <property type="component" value="Unassembled WGS sequence"/>
</dbReference>
<protein>
    <submittedName>
        <fullName evidence="2">Uncharacterized protein</fullName>
    </submittedName>
</protein>
<name>A0A1E4SK28_9ASCO</name>
<evidence type="ECO:0000313" key="3">
    <source>
        <dbReference type="Proteomes" id="UP000094285"/>
    </source>
</evidence>
<gene>
    <name evidence="2" type="ORF">CANTADRAFT_217794</name>
</gene>
<sequence length="82" mass="9222">MLSECGLERLATFTHLYQVVLRLSLLCVGVFFFNISVLDFSSSYFRCFSCSVSFILSFSSKRTCVRSTCASTGMNEHLTIVI</sequence>
<reference evidence="3" key="1">
    <citation type="submission" date="2016-05" db="EMBL/GenBank/DDBJ databases">
        <title>Comparative genomics of biotechnologically important yeasts.</title>
        <authorList>
            <consortium name="DOE Joint Genome Institute"/>
            <person name="Riley R."/>
            <person name="Haridas S."/>
            <person name="Wolfe K.H."/>
            <person name="Lopes M.R."/>
            <person name="Hittinger C.T."/>
            <person name="Goker M."/>
            <person name="Salamov A."/>
            <person name="Wisecaver J."/>
            <person name="Long T.M."/>
            <person name="Aerts A.L."/>
            <person name="Barry K."/>
            <person name="Choi C."/>
            <person name="Clum A."/>
            <person name="Coughlan A.Y."/>
            <person name="Deshpande S."/>
            <person name="Douglass A.P."/>
            <person name="Hanson S.J."/>
            <person name="Klenk H.-P."/>
            <person name="Labutti K."/>
            <person name="Lapidus A."/>
            <person name="Lindquist E."/>
            <person name="Lipzen A."/>
            <person name="Meier-Kolthoff J.P."/>
            <person name="Ohm R.A."/>
            <person name="Otillar R.P."/>
            <person name="Pangilinan J."/>
            <person name="Peng Y."/>
            <person name="Rokas A."/>
            <person name="Rosa C.A."/>
            <person name="Scheuner C."/>
            <person name="Sibirny A.A."/>
            <person name="Slot J.C."/>
            <person name="Stielow J.B."/>
            <person name="Sun H."/>
            <person name="Kurtzman C.P."/>
            <person name="Blackwell M."/>
            <person name="Grigoriev I.V."/>
            <person name="Jeffries T.W."/>
        </authorList>
    </citation>
    <scope>NUCLEOTIDE SEQUENCE [LARGE SCALE GENOMIC DNA]</scope>
    <source>
        <strain evidence="3">NRRL Y-17324</strain>
    </source>
</reference>
<dbReference type="GeneID" id="30980873"/>
<organism evidence="2 3">
    <name type="scientific">Suhomyces tanzawaensis NRRL Y-17324</name>
    <dbReference type="NCBI Taxonomy" id="984487"/>
    <lineage>
        <taxon>Eukaryota</taxon>
        <taxon>Fungi</taxon>
        <taxon>Dikarya</taxon>
        <taxon>Ascomycota</taxon>
        <taxon>Saccharomycotina</taxon>
        <taxon>Pichiomycetes</taxon>
        <taxon>Debaryomycetaceae</taxon>
        <taxon>Suhomyces</taxon>
    </lineage>
</organism>
<keyword evidence="3" id="KW-1185">Reference proteome</keyword>
<feature type="transmembrane region" description="Helical" evidence="1">
    <location>
        <begin position="20"/>
        <end position="38"/>
    </location>
</feature>